<feature type="signal peptide" evidence="5">
    <location>
        <begin position="1"/>
        <end position="21"/>
    </location>
</feature>
<dbReference type="GO" id="GO:0043190">
    <property type="term" value="C:ATP-binding cassette (ABC) transporter complex"/>
    <property type="evidence" value="ECO:0007669"/>
    <property type="project" value="InterPro"/>
</dbReference>
<comment type="subcellular location">
    <subcellularLocation>
        <location evidence="1">Cell envelope</location>
    </subcellularLocation>
</comment>
<reference evidence="7" key="2">
    <citation type="submission" date="2020-09" db="EMBL/GenBank/DDBJ databases">
        <authorList>
            <person name="Sun Q."/>
            <person name="Ohkuma M."/>
        </authorList>
    </citation>
    <scope>NUCLEOTIDE SEQUENCE</scope>
    <source>
        <strain evidence="7">JCM 3131</strain>
    </source>
</reference>
<protein>
    <submittedName>
        <fullName evidence="7">Solute-binding transport lipoprotein</fullName>
    </submittedName>
</protein>
<evidence type="ECO:0000256" key="5">
    <source>
        <dbReference type="SAM" id="SignalP"/>
    </source>
</evidence>
<evidence type="ECO:0000256" key="1">
    <source>
        <dbReference type="ARBA" id="ARBA00004196"/>
    </source>
</evidence>
<feature type="domain" description="Solute-binding protein family 5" evidence="6">
    <location>
        <begin position="78"/>
        <end position="441"/>
    </location>
</feature>
<name>A0A918EVR1_9ACTN</name>
<dbReference type="PANTHER" id="PTHR30290">
    <property type="entry name" value="PERIPLASMIC BINDING COMPONENT OF ABC TRANSPORTER"/>
    <property type="match status" value="1"/>
</dbReference>
<organism evidence="7 8">
    <name type="scientific">Streptomyces ruber</name>
    <dbReference type="NCBI Taxonomy" id="83378"/>
    <lineage>
        <taxon>Bacteria</taxon>
        <taxon>Bacillati</taxon>
        <taxon>Actinomycetota</taxon>
        <taxon>Actinomycetes</taxon>
        <taxon>Kitasatosporales</taxon>
        <taxon>Streptomycetaceae</taxon>
        <taxon>Streptomyces</taxon>
    </lineage>
</organism>
<dbReference type="SUPFAM" id="SSF53850">
    <property type="entry name" value="Periplasmic binding protein-like II"/>
    <property type="match status" value="1"/>
</dbReference>
<evidence type="ECO:0000256" key="4">
    <source>
        <dbReference type="ARBA" id="ARBA00022729"/>
    </source>
</evidence>
<comment type="similarity">
    <text evidence="2">Belongs to the bacterial solute-binding protein 5 family.</text>
</comment>
<reference evidence="7" key="1">
    <citation type="journal article" date="2014" name="Int. J. Syst. Evol. Microbiol.">
        <title>Complete genome sequence of Corynebacterium casei LMG S-19264T (=DSM 44701T), isolated from a smear-ripened cheese.</title>
        <authorList>
            <consortium name="US DOE Joint Genome Institute (JGI-PGF)"/>
            <person name="Walter F."/>
            <person name="Albersmeier A."/>
            <person name="Kalinowski J."/>
            <person name="Ruckert C."/>
        </authorList>
    </citation>
    <scope>NUCLEOTIDE SEQUENCE</scope>
    <source>
        <strain evidence="7">JCM 3131</strain>
    </source>
</reference>
<dbReference type="GO" id="GO:0030313">
    <property type="term" value="C:cell envelope"/>
    <property type="evidence" value="ECO:0007669"/>
    <property type="project" value="UniProtKB-SubCell"/>
</dbReference>
<dbReference type="InterPro" id="IPR000914">
    <property type="entry name" value="SBP_5_dom"/>
</dbReference>
<dbReference type="PANTHER" id="PTHR30290:SF10">
    <property type="entry name" value="PERIPLASMIC OLIGOPEPTIDE-BINDING PROTEIN-RELATED"/>
    <property type="match status" value="1"/>
</dbReference>
<dbReference type="RefSeq" id="WP_189219673.1">
    <property type="nucleotide sequence ID" value="NZ_BMQK01000016.1"/>
</dbReference>
<dbReference type="Gene3D" id="3.10.105.10">
    <property type="entry name" value="Dipeptide-binding Protein, Domain 3"/>
    <property type="match status" value="1"/>
</dbReference>
<dbReference type="Gene3D" id="3.40.190.10">
    <property type="entry name" value="Periplasmic binding protein-like II"/>
    <property type="match status" value="1"/>
</dbReference>
<keyword evidence="4 5" id="KW-0732">Signal</keyword>
<dbReference type="PROSITE" id="PS51257">
    <property type="entry name" value="PROKAR_LIPOPROTEIN"/>
    <property type="match status" value="1"/>
</dbReference>
<feature type="chain" id="PRO_5038414483" evidence="5">
    <location>
        <begin position="22"/>
        <end position="526"/>
    </location>
</feature>
<evidence type="ECO:0000256" key="2">
    <source>
        <dbReference type="ARBA" id="ARBA00005695"/>
    </source>
</evidence>
<dbReference type="InterPro" id="IPR039424">
    <property type="entry name" value="SBP_5"/>
</dbReference>
<keyword evidence="3" id="KW-0813">Transport</keyword>
<evidence type="ECO:0000313" key="7">
    <source>
        <dbReference type="EMBL" id="GGQ79204.1"/>
    </source>
</evidence>
<comment type="caution">
    <text evidence="7">The sequence shown here is derived from an EMBL/GenBank/DDBJ whole genome shotgun (WGS) entry which is preliminary data.</text>
</comment>
<keyword evidence="8" id="KW-1185">Reference proteome</keyword>
<dbReference type="InterPro" id="IPR030678">
    <property type="entry name" value="Peptide/Ni-bd"/>
</dbReference>
<dbReference type="GO" id="GO:0042597">
    <property type="term" value="C:periplasmic space"/>
    <property type="evidence" value="ECO:0007669"/>
    <property type="project" value="UniProtKB-ARBA"/>
</dbReference>
<dbReference type="EMBL" id="BMQK01000016">
    <property type="protein sequence ID" value="GGQ79204.1"/>
    <property type="molecule type" value="Genomic_DNA"/>
</dbReference>
<dbReference type="FunFam" id="3.10.105.10:FF:000012">
    <property type="entry name" value="Peptide/nickel transport system substrate-binding protein"/>
    <property type="match status" value="1"/>
</dbReference>
<accession>A0A918EVR1</accession>
<dbReference type="Pfam" id="PF00496">
    <property type="entry name" value="SBP_bac_5"/>
    <property type="match status" value="1"/>
</dbReference>
<evidence type="ECO:0000259" key="6">
    <source>
        <dbReference type="Pfam" id="PF00496"/>
    </source>
</evidence>
<dbReference type="GO" id="GO:0015833">
    <property type="term" value="P:peptide transport"/>
    <property type="evidence" value="ECO:0007669"/>
    <property type="project" value="TreeGrafter"/>
</dbReference>
<dbReference type="Proteomes" id="UP000620156">
    <property type="component" value="Unassembled WGS sequence"/>
</dbReference>
<gene>
    <name evidence="7" type="ORF">GCM10010145_56160</name>
</gene>
<sequence>MFYRDRWLRQLAATTSLLLVAGCGVLFSDSSDDGEPIVVGTTSSPSTLDPAASWDNSWELFRNVYQTLLSHPPGAAGPEPDAAESCAFTGSHRTVYSCTLREGLTFSNGHALDARAVKHSIDRIKDIDAAGGPAGLLGNLARVWAKDDREIVFHLDEPDATFPLVLATPAMSLVDPADYPADALRDDGAVTGSGPYELRAYDEGRQAELVGNDTYEGFADRRNDAVTIRYFPDSAGMVDALEAAEIDVTYRGLGAPDVVDLRSSHEEKGLRLIEHAGTEISYLVFNPEDPWAGRAAVRKAVAQVVDRAALAHKVYRDTVEPLYSMIPTGLAGHTTDYFDDFGEPSPAKARRMLTDAGITEPVPLTLWYATDRYGSRTGPAFEELERQLEASGLFAITLQGRPWKTFVNGCQKGAYPVFGRGWFPDFPDADNFVAPFVGERNALGTPYPVPEITSELLPASRRETDRGEVAGQFERAQRILAADARLLPLWQGKQYVAASQEIGGGDRALDPSTIMVVWELFRKTGW</sequence>
<proteinExistence type="inferred from homology"/>
<keyword evidence="7" id="KW-0449">Lipoprotein</keyword>
<dbReference type="AlphaFoldDB" id="A0A918EVR1"/>
<evidence type="ECO:0000256" key="3">
    <source>
        <dbReference type="ARBA" id="ARBA00022448"/>
    </source>
</evidence>
<dbReference type="GO" id="GO:1904680">
    <property type="term" value="F:peptide transmembrane transporter activity"/>
    <property type="evidence" value="ECO:0007669"/>
    <property type="project" value="TreeGrafter"/>
</dbReference>
<evidence type="ECO:0000313" key="8">
    <source>
        <dbReference type="Proteomes" id="UP000620156"/>
    </source>
</evidence>
<dbReference type="PIRSF" id="PIRSF002741">
    <property type="entry name" value="MppA"/>
    <property type="match status" value="1"/>
</dbReference>